<dbReference type="EMBL" id="MJMH01000206">
    <property type="protein sequence ID" value="OLQ86758.1"/>
    <property type="molecule type" value="Genomic_DNA"/>
</dbReference>
<keyword evidence="2" id="KW-1185">Reference proteome</keyword>
<sequence>MRENNITASYVNEDGEEIKISTSELNIHLDNDQILTIANSRRQSGNGISISDHSANDEKRRTYSVLQVTPCACNVIELTSIKELYKHSE</sequence>
<reference evidence="1 2" key="1">
    <citation type="submission" date="2016-09" db="EMBL/GenBank/DDBJ databases">
        <title>Genomic Taxonomy of the Vibrionaceae.</title>
        <authorList>
            <person name="Gonzalez-Castillo A."/>
            <person name="Gomez-Gil B."/>
            <person name="Enciso-Ibarra K."/>
        </authorList>
    </citation>
    <scope>NUCLEOTIDE SEQUENCE [LARGE SCALE GENOMIC DNA]</scope>
    <source>
        <strain evidence="1 2">CAIM 1902</strain>
    </source>
</reference>
<dbReference type="Proteomes" id="UP000186039">
    <property type="component" value="Unassembled WGS sequence"/>
</dbReference>
<protein>
    <submittedName>
        <fullName evidence="1">Uncharacterized protein</fullName>
    </submittedName>
</protein>
<dbReference type="RefSeq" id="WP_075715939.1">
    <property type="nucleotide sequence ID" value="NZ_AP019655.1"/>
</dbReference>
<evidence type="ECO:0000313" key="1">
    <source>
        <dbReference type="EMBL" id="OLQ86758.1"/>
    </source>
</evidence>
<organism evidence="1 2">
    <name type="scientific">Vibrio panuliri</name>
    <dbReference type="NCBI Taxonomy" id="1381081"/>
    <lineage>
        <taxon>Bacteria</taxon>
        <taxon>Pseudomonadati</taxon>
        <taxon>Pseudomonadota</taxon>
        <taxon>Gammaproteobacteria</taxon>
        <taxon>Vibrionales</taxon>
        <taxon>Vibrionaceae</taxon>
        <taxon>Vibrio</taxon>
    </lineage>
</organism>
<accession>A0ABX3FC92</accession>
<comment type="caution">
    <text evidence="1">The sequence shown here is derived from an EMBL/GenBank/DDBJ whole genome shotgun (WGS) entry which is preliminary data.</text>
</comment>
<evidence type="ECO:0000313" key="2">
    <source>
        <dbReference type="Proteomes" id="UP000186039"/>
    </source>
</evidence>
<name>A0ABX3FC92_9VIBR</name>
<proteinExistence type="predicted"/>
<gene>
    <name evidence="1" type="ORF">BIY20_02380</name>
</gene>